<comment type="caution">
    <text evidence="1">The sequence shown here is derived from an EMBL/GenBank/DDBJ whole genome shotgun (WGS) entry which is preliminary data.</text>
</comment>
<gene>
    <name evidence="1" type="ORF">F994_02648</name>
</gene>
<protein>
    <submittedName>
        <fullName evidence="1">Uncharacterized protein</fullName>
    </submittedName>
</protein>
<reference evidence="1 2" key="1">
    <citation type="submission" date="2013-02" db="EMBL/GenBank/DDBJ databases">
        <title>The Genome Sequence of Acinetobacter sp. ANC 3994.</title>
        <authorList>
            <consortium name="The Broad Institute Genome Sequencing Platform"/>
            <consortium name="The Broad Institute Genome Sequencing Center for Infectious Disease"/>
            <person name="Cerqueira G."/>
            <person name="Feldgarden M."/>
            <person name="Courvalin P."/>
            <person name="Perichon B."/>
            <person name="Grillot-Courvalin C."/>
            <person name="Clermont D."/>
            <person name="Rocha E."/>
            <person name="Yoon E.-J."/>
            <person name="Nemec A."/>
            <person name="Walker B."/>
            <person name="Young S.K."/>
            <person name="Zeng Q."/>
            <person name="Gargeya S."/>
            <person name="Fitzgerald M."/>
            <person name="Haas B."/>
            <person name="Abouelleil A."/>
            <person name="Alvarado L."/>
            <person name="Arachchi H.M."/>
            <person name="Berlin A.M."/>
            <person name="Chapman S.B."/>
            <person name="Dewar J."/>
            <person name="Goldberg J."/>
            <person name="Griggs A."/>
            <person name="Gujja S."/>
            <person name="Hansen M."/>
            <person name="Howarth C."/>
            <person name="Imamovic A."/>
            <person name="Larimer J."/>
            <person name="McCowan C."/>
            <person name="Murphy C."/>
            <person name="Neiman D."/>
            <person name="Pearson M."/>
            <person name="Priest M."/>
            <person name="Roberts A."/>
            <person name="Saif S."/>
            <person name="Shea T."/>
            <person name="Sisk P."/>
            <person name="Sykes S."/>
            <person name="Wortman J."/>
            <person name="Nusbaum C."/>
            <person name="Birren B."/>
        </authorList>
    </citation>
    <scope>NUCLEOTIDE SEQUENCE [LARGE SCALE GENOMIC DNA]</scope>
    <source>
        <strain evidence="1 2">ANC 3994</strain>
    </source>
</reference>
<dbReference type="Proteomes" id="UP000013086">
    <property type="component" value="Unassembled WGS sequence"/>
</dbReference>
<evidence type="ECO:0000313" key="2">
    <source>
        <dbReference type="Proteomes" id="UP000013086"/>
    </source>
</evidence>
<organism evidence="1 2">
    <name type="scientific">Acinetobacter bohemicus ANC 3994</name>
    <dbReference type="NCBI Taxonomy" id="1217715"/>
    <lineage>
        <taxon>Bacteria</taxon>
        <taxon>Pseudomonadati</taxon>
        <taxon>Pseudomonadota</taxon>
        <taxon>Gammaproteobacteria</taxon>
        <taxon>Moraxellales</taxon>
        <taxon>Moraxellaceae</taxon>
        <taxon>Acinetobacter</taxon>
    </lineage>
</organism>
<evidence type="ECO:0000313" key="1">
    <source>
        <dbReference type="EMBL" id="ENU18964.1"/>
    </source>
</evidence>
<dbReference type="RefSeq" id="WP_004649201.1">
    <property type="nucleotide sequence ID" value="NZ_KB849164.1"/>
</dbReference>
<accession>N8QCG4</accession>
<dbReference type="AlphaFoldDB" id="N8QCG4"/>
<dbReference type="PATRIC" id="fig|1217715.3.peg.2587"/>
<sequence length="181" mass="21479">MIKAILIEEEVFIDGEKGISKAYRMYFEDSSGERSAAESYFYSNIELRKGKVHCGKEFFYDIPTDVINKQFEFKYGHYFIQFKSFLMNPNEKLHTKISEFNHSNRSNILRKRYNKELLLVPHFTLCELIENTDIVFIEEFCCSSDYGATFLFFDSPNLNSKEYVLNLFKEYGFQVFDNTKI</sequence>
<dbReference type="OrthoDB" id="9934354at2"/>
<dbReference type="EMBL" id="APOH01000016">
    <property type="protein sequence ID" value="ENU18964.1"/>
    <property type="molecule type" value="Genomic_DNA"/>
</dbReference>
<dbReference type="HOGENOM" id="CLU_1485985_0_0_6"/>
<name>N8QCG4_9GAMM</name>
<proteinExistence type="predicted"/>